<dbReference type="Pfam" id="PF02753">
    <property type="entry name" value="PapD_C"/>
    <property type="match status" value="1"/>
</dbReference>
<reference evidence="8 9" key="1">
    <citation type="submission" date="2020-08" db="EMBL/GenBank/DDBJ databases">
        <title>Whole genome sequence of Shewanella sp strain PS-2.</title>
        <authorList>
            <person name="Das S.K."/>
        </authorList>
    </citation>
    <scope>NUCLEOTIDE SEQUENCE [LARGE SCALE GENOMIC DNA]</scope>
    <source>
        <strain evidence="8 9">PS-2</strain>
    </source>
</reference>
<comment type="caution">
    <text evidence="8">The sequence shown here is derived from an EMBL/GenBank/DDBJ whole genome shotgun (WGS) entry which is preliminary data.</text>
</comment>
<dbReference type="InterPro" id="IPR016148">
    <property type="entry name" value="Pili_assmbl_chaperone_C"/>
</dbReference>
<gene>
    <name evidence="8" type="ORF">H9J30_20340</name>
</gene>
<dbReference type="Pfam" id="PF00345">
    <property type="entry name" value="PapD_N"/>
    <property type="match status" value="1"/>
</dbReference>
<evidence type="ECO:0000256" key="4">
    <source>
        <dbReference type="ARBA" id="ARBA00022764"/>
    </source>
</evidence>
<dbReference type="InterPro" id="IPR050643">
    <property type="entry name" value="Periplasmic_pilus_chap"/>
</dbReference>
<feature type="domain" description="Pili assembly chaperone N-terminal" evidence="6">
    <location>
        <begin position="25"/>
        <end position="147"/>
    </location>
</feature>
<dbReference type="PANTHER" id="PTHR30251">
    <property type="entry name" value="PILUS ASSEMBLY CHAPERONE"/>
    <property type="match status" value="1"/>
</dbReference>
<feature type="domain" description="Pili assembly chaperone C-terminal" evidence="7">
    <location>
        <begin position="173"/>
        <end position="237"/>
    </location>
</feature>
<accession>A0ABS9R348</accession>
<comment type="subcellular location">
    <subcellularLocation>
        <location evidence="1">Periplasm</location>
    </subcellularLocation>
</comment>
<evidence type="ECO:0000256" key="2">
    <source>
        <dbReference type="ARBA" id="ARBA00007399"/>
    </source>
</evidence>
<organism evidence="8 9">
    <name type="scientific">Shewanella cutis</name>
    <dbReference type="NCBI Taxonomy" id="2766780"/>
    <lineage>
        <taxon>Bacteria</taxon>
        <taxon>Pseudomonadati</taxon>
        <taxon>Pseudomonadota</taxon>
        <taxon>Gammaproteobacteria</taxon>
        <taxon>Alteromonadales</taxon>
        <taxon>Shewanellaceae</taxon>
        <taxon>Shewanella</taxon>
    </lineage>
</organism>
<evidence type="ECO:0000256" key="1">
    <source>
        <dbReference type="ARBA" id="ARBA00004418"/>
    </source>
</evidence>
<evidence type="ECO:0000259" key="6">
    <source>
        <dbReference type="Pfam" id="PF00345"/>
    </source>
</evidence>
<dbReference type="RefSeq" id="WP_240132663.1">
    <property type="nucleotide sequence ID" value="NZ_JACSDI010000027.1"/>
</dbReference>
<dbReference type="SUPFAM" id="SSF49584">
    <property type="entry name" value="Periplasmic chaperone C-domain"/>
    <property type="match status" value="1"/>
</dbReference>
<keyword evidence="9" id="KW-1185">Reference proteome</keyword>
<keyword evidence="5" id="KW-0143">Chaperone</keyword>
<keyword evidence="3" id="KW-0732">Signal</keyword>
<dbReference type="InterPro" id="IPR001829">
    <property type="entry name" value="Pili_assmbl_chaperone_bac"/>
</dbReference>
<dbReference type="Gene3D" id="2.60.40.10">
    <property type="entry name" value="Immunoglobulins"/>
    <property type="match status" value="2"/>
</dbReference>
<proteinExistence type="inferred from homology"/>
<dbReference type="InterPro" id="IPR016147">
    <property type="entry name" value="Pili_assmbl_chaperone_N"/>
</dbReference>
<dbReference type="EMBL" id="JACSDI010000027">
    <property type="protein sequence ID" value="MCG9966233.1"/>
    <property type="molecule type" value="Genomic_DNA"/>
</dbReference>
<dbReference type="SUPFAM" id="SSF49354">
    <property type="entry name" value="PapD-like"/>
    <property type="match status" value="1"/>
</dbReference>
<dbReference type="InterPro" id="IPR008962">
    <property type="entry name" value="PapD-like_sf"/>
</dbReference>
<keyword evidence="4" id="KW-0574">Periplasm</keyword>
<dbReference type="PANTHER" id="PTHR30251:SF25">
    <property type="entry name" value="FIMBRIAE CHAPARONE"/>
    <property type="match status" value="1"/>
</dbReference>
<dbReference type="InterPro" id="IPR013783">
    <property type="entry name" value="Ig-like_fold"/>
</dbReference>
<evidence type="ECO:0000313" key="8">
    <source>
        <dbReference type="EMBL" id="MCG9966233.1"/>
    </source>
</evidence>
<dbReference type="PRINTS" id="PR00969">
    <property type="entry name" value="CHAPERONPILI"/>
</dbReference>
<evidence type="ECO:0000259" key="7">
    <source>
        <dbReference type="Pfam" id="PF02753"/>
    </source>
</evidence>
<dbReference type="Proteomes" id="UP000829384">
    <property type="component" value="Unassembled WGS sequence"/>
</dbReference>
<evidence type="ECO:0000256" key="3">
    <source>
        <dbReference type="ARBA" id="ARBA00022729"/>
    </source>
</evidence>
<evidence type="ECO:0000313" key="9">
    <source>
        <dbReference type="Proteomes" id="UP000829384"/>
    </source>
</evidence>
<evidence type="ECO:0000256" key="5">
    <source>
        <dbReference type="ARBA" id="ARBA00023186"/>
    </source>
</evidence>
<name>A0ABS9R348_9GAMM</name>
<comment type="similarity">
    <text evidence="2">Belongs to the periplasmic pilus chaperone family.</text>
</comment>
<sequence length="245" mass="28020">MKIKFIARMFIYSLVIYPWLPLDASVVITSTRVIYPSEAENRSIQLKNNDNFPNVIQVWVDKNNPESTPETADGPFLALPAIFKMEANQGQVVRLIYTGDEQPRDRESIFYLNVLQIPPLSKEYVGENQMLVMLKSRMKIFYRPAEIDDNAEDLGGKIDFTVNQVDGGIDVTIKNNSSFYASIVDIKMISDKQEINIPVEMVEPKSYISVNIKNQQFVVKYPINIEFAIINDYGGISKFSYLLKE</sequence>
<dbReference type="InterPro" id="IPR036316">
    <property type="entry name" value="Pili_assmbl_chap_C_dom_sf"/>
</dbReference>
<protein>
    <submittedName>
        <fullName evidence="8">Molecular chaperone</fullName>
    </submittedName>
</protein>